<dbReference type="InterPro" id="IPR011992">
    <property type="entry name" value="EF-hand-dom_pair"/>
</dbReference>
<feature type="compositionally biased region" description="Basic and acidic residues" evidence="2">
    <location>
        <begin position="294"/>
        <end position="330"/>
    </location>
</feature>
<evidence type="ECO:0000259" key="3">
    <source>
        <dbReference type="PROSITE" id="PS50222"/>
    </source>
</evidence>
<proteinExistence type="predicted"/>
<gene>
    <name evidence="4" type="ORF">PPAR1163_LOCUS12142</name>
</gene>
<dbReference type="SUPFAM" id="SSF47473">
    <property type="entry name" value="EF-hand"/>
    <property type="match status" value="1"/>
</dbReference>
<name>A0A7S1U3E9_9STRA</name>
<dbReference type="PROSITE" id="PS00018">
    <property type="entry name" value="EF_HAND_1"/>
    <property type="match status" value="1"/>
</dbReference>
<feature type="region of interest" description="Disordered" evidence="2">
    <location>
        <begin position="261"/>
        <end position="338"/>
    </location>
</feature>
<keyword evidence="1" id="KW-0106">Calcium</keyword>
<dbReference type="AlphaFoldDB" id="A0A7S1U3E9"/>
<protein>
    <recommendedName>
        <fullName evidence="3">EF-hand domain-containing protein</fullName>
    </recommendedName>
</protein>
<dbReference type="GO" id="GO:0005509">
    <property type="term" value="F:calcium ion binding"/>
    <property type="evidence" value="ECO:0007669"/>
    <property type="project" value="InterPro"/>
</dbReference>
<organism evidence="4">
    <name type="scientific">Phaeomonas parva</name>
    <dbReference type="NCBI Taxonomy" id="124430"/>
    <lineage>
        <taxon>Eukaryota</taxon>
        <taxon>Sar</taxon>
        <taxon>Stramenopiles</taxon>
        <taxon>Ochrophyta</taxon>
        <taxon>Pinguiophyceae</taxon>
        <taxon>Pinguiochrysidales</taxon>
        <taxon>Pinguiochrysidaceae</taxon>
        <taxon>Phaeomonas</taxon>
    </lineage>
</organism>
<feature type="domain" description="EF-hand" evidence="3">
    <location>
        <begin position="127"/>
        <end position="162"/>
    </location>
</feature>
<reference evidence="4" key="1">
    <citation type="submission" date="2021-01" db="EMBL/GenBank/DDBJ databases">
        <authorList>
            <person name="Corre E."/>
            <person name="Pelletier E."/>
            <person name="Niang G."/>
            <person name="Scheremetjew M."/>
            <person name="Finn R."/>
            <person name="Kale V."/>
            <person name="Holt S."/>
            <person name="Cochrane G."/>
            <person name="Meng A."/>
            <person name="Brown T."/>
            <person name="Cohen L."/>
        </authorList>
    </citation>
    <scope>NUCLEOTIDE SEQUENCE</scope>
    <source>
        <strain evidence="4">CCMP2877</strain>
    </source>
</reference>
<evidence type="ECO:0000256" key="1">
    <source>
        <dbReference type="ARBA" id="ARBA00022837"/>
    </source>
</evidence>
<feature type="compositionally biased region" description="Gly residues" evidence="2">
    <location>
        <begin position="266"/>
        <end position="276"/>
    </location>
</feature>
<sequence length="338" mass="36735">MGNSTSTWESLCHRGAQEGGSDNLVVLHEAVVKFDNMERQQVELLWRSFTQTASSFAVTYPELETILMVLKDSIGVTDPVEAETEIKRQAHALWNHWTEDARHVGPSKAHVDAMEFLMAVVFLSKMTLRDKINFVFDAIDFDGNNFVDFDEVCISMKSIEAGLTKLRKEPSKPASEMKIILLASAWFSACAGVPHNDENEYPGVVIKRRQFVEFCLKKTQPANVIFRLYAVAEGQKEVDSDVEEEANVALKVADAPAEADPFAALSGGGRGGGGGCAPAEEEVGLQPQALDQGGGRDPEGAREQVRAEALGDDRVAAAGPHREAVPRALDEPPAAGDQ</sequence>
<dbReference type="InterPro" id="IPR002048">
    <property type="entry name" value="EF_hand_dom"/>
</dbReference>
<evidence type="ECO:0000313" key="4">
    <source>
        <dbReference type="EMBL" id="CAD9253775.1"/>
    </source>
</evidence>
<dbReference type="EMBL" id="HBGJ01018896">
    <property type="protein sequence ID" value="CAD9253775.1"/>
    <property type="molecule type" value="Transcribed_RNA"/>
</dbReference>
<dbReference type="Gene3D" id="1.10.238.10">
    <property type="entry name" value="EF-hand"/>
    <property type="match status" value="1"/>
</dbReference>
<dbReference type="InterPro" id="IPR018247">
    <property type="entry name" value="EF_Hand_1_Ca_BS"/>
</dbReference>
<accession>A0A7S1U3E9</accession>
<evidence type="ECO:0000256" key="2">
    <source>
        <dbReference type="SAM" id="MobiDB-lite"/>
    </source>
</evidence>
<dbReference type="PROSITE" id="PS50222">
    <property type="entry name" value="EF_HAND_2"/>
    <property type="match status" value="1"/>
</dbReference>